<sequence length="80" mass="8737">MPAEPCLAGAGQQAKRDQALMRRSPSHDLDNRGGTRWIPVQGADMVPPRASWNRRAAAGHAQRPVQNGLGTSWRRLGQVL</sequence>
<dbReference type="EMBL" id="BAAAFZ010000055">
    <property type="protein sequence ID" value="GAA0593902.1"/>
    <property type="molecule type" value="Genomic_DNA"/>
</dbReference>
<reference evidence="3" key="1">
    <citation type="journal article" date="2019" name="Int. J. Syst. Evol. Microbiol.">
        <title>The Global Catalogue of Microorganisms (GCM) 10K type strain sequencing project: providing services to taxonomists for standard genome sequencing and annotation.</title>
        <authorList>
            <consortium name="The Broad Institute Genomics Platform"/>
            <consortium name="The Broad Institute Genome Sequencing Center for Infectious Disease"/>
            <person name="Wu L."/>
            <person name="Ma J."/>
        </authorList>
    </citation>
    <scope>NUCLEOTIDE SEQUENCE [LARGE SCALE GENOMIC DNA]</scope>
    <source>
        <strain evidence="3">JCM 9933</strain>
    </source>
</reference>
<protein>
    <submittedName>
        <fullName evidence="2">Uncharacterized protein</fullName>
    </submittedName>
</protein>
<dbReference type="Proteomes" id="UP001501588">
    <property type="component" value="Unassembled WGS sequence"/>
</dbReference>
<evidence type="ECO:0000313" key="2">
    <source>
        <dbReference type="EMBL" id="GAA0593902.1"/>
    </source>
</evidence>
<proteinExistence type="predicted"/>
<evidence type="ECO:0000313" key="3">
    <source>
        <dbReference type="Proteomes" id="UP001501588"/>
    </source>
</evidence>
<feature type="region of interest" description="Disordered" evidence="1">
    <location>
        <begin position="56"/>
        <end position="80"/>
    </location>
</feature>
<gene>
    <name evidence="2" type="ORF">GCM10009416_35340</name>
</gene>
<keyword evidence="3" id="KW-1185">Reference proteome</keyword>
<name>A0ABP3QUM1_9PROT</name>
<feature type="region of interest" description="Disordered" evidence="1">
    <location>
        <begin position="1"/>
        <end position="42"/>
    </location>
</feature>
<accession>A0ABP3QUM1</accession>
<organism evidence="2 3">
    <name type="scientific">Craurococcus roseus</name>
    <dbReference type="NCBI Taxonomy" id="77585"/>
    <lineage>
        <taxon>Bacteria</taxon>
        <taxon>Pseudomonadati</taxon>
        <taxon>Pseudomonadota</taxon>
        <taxon>Alphaproteobacteria</taxon>
        <taxon>Acetobacterales</taxon>
        <taxon>Acetobacteraceae</taxon>
        <taxon>Craurococcus</taxon>
    </lineage>
</organism>
<evidence type="ECO:0000256" key="1">
    <source>
        <dbReference type="SAM" id="MobiDB-lite"/>
    </source>
</evidence>
<comment type="caution">
    <text evidence="2">The sequence shown here is derived from an EMBL/GenBank/DDBJ whole genome shotgun (WGS) entry which is preliminary data.</text>
</comment>
<feature type="compositionally biased region" description="Basic and acidic residues" evidence="1">
    <location>
        <begin position="14"/>
        <end position="33"/>
    </location>
</feature>